<dbReference type="InterPro" id="IPR050312">
    <property type="entry name" value="IolE/XylAMocC-like"/>
</dbReference>
<organism evidence="2 3">
    <name type="scientific">Paenibacillus xerothermodurans</name>
    <dbReference type="NCBI Taxonomy" id="1977292"/>
    <lineage>
        <taxon>Bacteria</taxon>
        <taxon>Bacillati</taxon>
        <taxon>Bacillota</taxon>
        <taxon>Bacilli</taxon>
        <taxon>Bacillales</taxon>
        <taxon>Paenibacillaceae</taxon>
        <taxon>Paenibacillus</taxon>
    </lineage>
</organism>
<dbReference type="AlphaFoldDB" id="A0A2W1NRZ9"/>
<dbReference type="Pfam" id="PF01261">
    <property type="entry name" value="AP_endonuc_2"/>
    <property type="match status" value="1"/>
</dbReference>
<proteinExistence type="predicted"/>
<accession>A0A2W1NRZ9</accession>
<dbReference type="Gene3D" id="3.20.20.150">
    <property type="entry name" value="Divalent-metal-dependent TIM barrel enzymes"/>
    <property type="match status" value="1"/>
</dbReference>
<evidence type="ECO:0000313" key="3">
    <source>
        <dbReference type="Proteomes" id="UP000214746"/>
    </source>
</evidence>
<sequence>MKIGLSTYSLSRAITTGEMDVLHAVQWVADNGGEHVEISPFGFDLEESPELIQAIVEKAQEVGVDISNYCVSSNFIQPDHSEYEREIERVIKHVDIAKALGVSTMRHDVAFRPVDECAIQQFEADLESLVNACRIIADYAAQHQITTSVENHGFFIQSSGRIQSLIHAVNRTNFKTTLDIGNFMCVDEDPVAAVKKNLPFACVVHLKDFYLRPADRNPGTGWFQTASGNHLRGAIIGHGDIKIPEVLRLIKESGYDGYISVEFEGMEECRLGSKLGMENVKRMLAEA</sequence>
<dbReference type="OrthoDB" id="256906at2"/>
<evidence type="ECO:0000259" key="1">
    <source>
        <dbReference type="Pfam" id="PF01261"/>
    </source>
</evidence>
<keyword evidence="3" id="KW-1185">Reference proteome</keyword>
<feature type="domain" description="Xylose isomerase-like TIM barrel" evidence="1">
    <location>
        <begin position="25"/>
        <end position="267"/>
    </location>
</feature>
<dbReference type="InterPro" id="IPR036237">
    <property type="entry name" value="Xyl_isomerase-like_sf"/>
</dbReference>
<dbReference type="SUPFAM" id="SSF51658">
    <property type="entry name" value="Xylose isomerase-like"/>
    <property type="match status" value="1"/>
</dbReference>
<dbReference type="Proteomes" id="UP000214746">
    <property type="component" value="Unassembled WGS sequence"/>
</dbReference>
<dbReference type="PANTHER" id="PTHR12110">
    <property type="entry name" value="HYDROXYPYRUVATE ISOMERASE"/>
    <property type="match status" value="1"/>
</dbReference>
<keyword evidence="2" id="KW-0413">Isomerase</keyword>
<reference evidence="2" key="1">
    <citation type="submission" date="2018-06" db="EMBL/GenBank/DDBJ databases">
        <title>Paenibacillus xerothermodurans sp. nov. an extremely dry heat resistant spore forming bacterium isolated from the soil of Cape Canaveral, Florida.</title>
        <authorList>
            <person name="Seuylemezian A."/>
            <person name="Kaur N."/>
            <person name="Patil P."/>
            <person name="Patil P."/>
            <person name="Mayilraj S."/>
            <person name="Vaishampayan P."/>
        </authorList>
    </citation>
    <scope>NUCLEOTIDE SEQUENCE [LARGE SCALE GENOMIC DNA]</scope>
    <source>
        <strain evidence="2">ATCC 27380</strain>
    </source>
</reference>
<protein>
    <submittedName>
        <fullName evidence="2">Sugar phosphate isomerase/epimerase</fullName>
    </submittedName>
</protein>
<gene>
    <name evidence="2" type="ORF">CBW46_012230</name>
</gene>
<comment type="caution">
    <text evidence="2">The sequence shown here is derived from an EMBL/GenBank/DDBJ whole genome shotgun (WGS) entry which is preliminary data.</text>
</comment>
<dbReference type="PANTHER" id="PTHR12110:SF53">
    <property type="entry name" value="BLR5974 PROTEIN"/>
    <property type="match status" value="1"/>
</dbReference>
<dbReference type="InterPro" id="IPR013022">
    <property type="entry name" value="Xyl_isomerase-like_TIM-brl"/>
</dbReference>
<dbReference type="EMBL" id="NHRJ02000006">
    <property type="protein sequence ID" value="PZE20536.1"/>
    <property type="molecule type" value="Genomic_DNA"/>
</dbReference>
<name>A0A2W1NRZ9_PAEXE</name>
<evidence type="ECO:0000313" key="2">
    <source>
        <dbReference type="EMBL" id="PZE20536.1"/>
    </source>
</evidence>
<dbReference type="RefSeq" id="WP_089200289.1">
    <property type="nucleotide sequence ID" value="NZ_NHRJ02000006.1"/>
</dbReference>
<dbReference type="GO" id="GO:0016853">
    <property type="term" value="F:isomerase activity"/>
    <property type="evidence" value="ECO:0007669"/>
    <property type="project" value="UniProtKB-KW"/>
</dbReference>